<feature type="transmembrane region" description="Helical" evidence="1">
    <location>
        <begin position="58"/>
        <end position="76"/>
    </location>
</feature>
<accession>A0A844ZI15</accession>
<dbReference type="EMBL" id="WTYY01000001">
    <property type="protein sequence ID" value="MXO87428.1"/>
    <property type="molecule type" value="Genomic_DNA"/>
</dbReference>
<feature type="transmembrane region" description="Helical" evidence="1">
    <location>
        <begin position="136"/>
        <end position="159"/>
    </location>
</feature>
<reference evidence="2 3" key="1">
    <citation type="submission" date="2019-12" db="EMBL/GenBank/DDBJ databases">
        <title>Genomic-based taxomic classification of the family Erythrobacteraceae.</title>
        <authorList>
            <person name="Xu L."/>
        </authorList>
    </citation>
    <scope>NUCLEOTIDE SEQUENCE [LARGE SCALE GENOMIC DNA]</scope>
    <source>
        <strain evidence="2 3">JCM 16339</strain>
    </source>
</reference>
<feature type="transmembrane region" description="Helical" evidence="1">
    <location>
        <begin position="83"/>
        <end position="100"/>
    </location>
</feature>
<gene>
    <name evidence="2" type="ORF">GRI32_01580</name>
</gene>
<organism evidence="2 3">
    <name type="scientific">Alteraurantiacibacter aestuarii</name>
    <dbReference type="NCBI Taxonomy" id="650004"/>
    <lineage>
        <taxon>Bacteria</taxon>
        <taxon>Pseudomonadati</taxon>
        <taxon>Pseudomonadota</taxon>
        <taxon>Alphaproteobacteria</taxon>
        <taxon>Sphingomonadales</taxon>
        <taxon>Erythrobacteraceae</taxon>
        <taxon>Alteraurantiacibacter</taxon>
    </lineage>
</organism>
<evidence type="ECO:0000256" key="1">
    <source>
        <dbReference type="SAM" id="Phobius"/>
    </source>
</evidence>
<comment type="caution">
    <text evidence="2">The sequence shown here is derived from an EMBL/GenBank/DDBJ whole genome shotgun (WGS) entry which is preliminary data.</text>
</comment>
<feature type="transmembrane region" description="Helical" evidence="1">
    <location>
        <begin position="194"/>
        <end position="215"/>
    </location>
</feature>
<keyword evidence="1" id="KW-1133">Transmembrane helix</keyword>
<dbReference type="RefSeq" id="WP_160589365.1">
    <property type="nucleotide sequence ID" value="NZ_BAAAFP010000002.1"/>
</dbReference>
<sequence>MALFSAFQGPLLFEDASVFLHRVNYTDLPVLHYYVGYIPASIELFSEAAGIFPLPVQALLYPAFSVALFILLLAYLRRLCGNPHAALLVAAYVFLLDRTYLTLIAFSQWTAVVALIVLGAILCIERRSATITELIVVAFLAAFSPLTICAVPIFALYIWQQPRKAAPYVAFAIVLVLAIVLRDPLNDRGDIAQIVTNLALNVAGLFTAADPVVDFSGGSLPLSPNKLIWMASLVVSIGGFFWAALHRRDPVLSAFAVCLVGINVLSFASVRHHDFPLEPRYYFSTVVCAIVYLTIRPGTRWAQALRWIAPGVFALGLLGGAARMADCQDCTSMAEILAFDGTGDPVVIDRLSGDWTLAIGNYQLDSAQCTEAPPPEGGYGFRVHCNRNSWIYIESAQDAGN</sequence>
<dbReference type="AlphaFoldDB" id="A0A844ZI15"/>
<name>A0A844ZI15_9SPHN</name>
<dbReference type="OrthoDB" id="9007765at2"/>
<feature type="transmembrane region" description="Helical" evidence="1">
    <location>
        <begin position="279"/>
        <end position="295"/>
    </location>
</feature>
<feature type="transmembrane region" description="Helical" evidence="1">
    <location>
        <begin position="252"/>
        <end position="273"/>
    </location>
</feature>
<keyword evidence="1" id="KW-0812">Transmembrane</keyword>
<keyword evidence="1" id="KW-0472">Membrane</keyword>
<feature type="transmembrane region" description="Helical" evidence="1">
    <location>
        <begin position="165"/>
        <end position="182"/>
    </location>
</feature>
<feature type="transmembrane region" description="Helical" evidence="1">
    <location>
        <begin position="227"/>
        <end position="245"/>
    </location>
</feature>
<proteinExistence type="predicted"/>
<evidence type="ECO:0000313" key="2">
    <source>
        <dbReference type="EMBL" id="MXO87428.1"/>
    </source>
</evidence>
<keyword evidence="3" id="KW-1185">Reference proteome</keyword>
<feature type="transmembrane region" description="Helical" evidence="1">
    <location>
        <begin position="106"/>
        <end position="124"/>
    </location>
</feature>
<dbReference type="Proteomes" id="UP000435243">
    <property type="component" value="Unassembled WGS sequence"/>
</dbReference>
<protein>
    <submittedName>
        <fullName evidence="2">Uncharacterized protein</fullName>
    </submittedName>
</protein>
<evidence type="ECO:0000313" key="3">
    <source>
        <dbReference type="Proteomes" id="UP000435243"/>
    </source>
</evidence>